<dbReference type="PIRSF" id="PIRSF002161">
    <property type="entry name" value="Ribosomal_L5"/>
    <property type="match status" value="1"/>
</dbReference>
<dbReference type="PANTHER" id="PTHR11994">
    <property type="entry name" value="60S RIBOSOMAL PROTEIN L11-RELATED"/>
    <property type="match status" value="1"/>
</dbReference>
<dbReference type="RefSeq" id="WP_319955055.1">
    <property type="nucleotide sequence ID" value="NZ_JAXAVX010000009.1"/>
</dbReference>
<keyword evidence="4" id="KW-0694">RNA-binding</keyword>
<dbReference type="NCBIfam" id="NF000585">
    <property type="entry name" value="PRK00010.1"/>
    <property type="match status" value="1"/>
</dbReference>
<evidence type="ECO:0000259" key="7">
    <source>
        <dbReference type="Pfam" id="PF00281"/>
    </source>
</evidence>
<sequence length="202" mass="22457">MSATTTARLKTRYLDEIRPVLFERHGYSSIMQVPRLEKITLNMGLGEAKQDNKTFAQAVEQLAAIAGQQPNVRRARKSIAGFKLREGMPVGAAVTLRGERMYEFLDRLLSIALPRVRDFRGLKTTSFDGRGNYAIGVREQIIFPEIDYDAIDQVRGLDIIFTTSAQTDGEAFSLLQELGFPFSREGKRPAGAPEPTTTTKGS</sequence>
<dbReference type="InterPro" id="IPR002132">
    <property type="entry name" value="Ribosomal_uL5"/>
</dbReference>
<organism evidence="9 10">
    <name type="scientific">Patulibacter brassicae</name>
    <dbReference type="NCBI Taxonomy" id="1705717"/>
    <lineage>
        <taxon>Bacteria</taxon>
        <taxon>Bacillati</taxon>
        <taxon>Actinomycetota</taxon>
        <taxon>Thermoleophilia</taxon>
        <taxon>Solirubrobacterales</taxon>
        <taxon>Patulibacteraceae</taxon>
        <taxon>Patulibacter</taxon>
    </lineage>
</organism>
<dbReference type="Proteomes" id="UP001277761">
    <property type="component" value="Unassembled WGS sequence"/>
</dbReference>
<keyword evidence="2 4" id="KW-0689">Ribosomal protein</keyword>
<dbReference type="SUPFAM" id="SSF55282">
    <property type="entry name" value="RL5-like"/>
    <property type="match status" value="1"/>
</dbReference>
<feature type="domain" description="Large ribosomal subunit protein uL5 C-terminal" evidence="8">
    <location>
        <begin position="89"/>
        <end position="182"/>
    </location>
</feature>
<feature type="region of interest" description="Disordered" evidence="6">
    <location>
        <begin position="183"/>
        <end position="202"/>
    </location>
</feature>
<name>A0ABU4VM50_9ACTN</name>
<keyword evidence="4" id="KW-0699">rRNA-binding</keyword>
<keyword evidence="4" id="KW-0820">tRNA-binding</keyword>
<dbReference type="InterPro" id="IPR031310">
    <property type="entry name" value="Ribosomal_uL5_N"/>
</dbReference>
<gene>
    <name evidence="4 9" type="primary">rplE</name>
    <name evidence="9" type="ORF">SK069_14985</name>
</gene>
<comment type="similarity">
    <text evidence="1 4 5">Belongs to the universal ribosomal protein uL5 family.</text>
</comment>
<evidence type="ECO:0000256" key="3">
    <source>
        <dbReference type="ARBA" id="ARBA00023274"/>
    </source>
</evidence>
<evidence type="ECO:0000313" key="10">
    <source>
        <dbReference type="Proteomes" id="UP001277761"/>
    </source>
</evidence>
<reference evidence="9 10" key="1">
    <citation type="submission" date="2023-11" db="EMBL/GenBank/DDBJ databases">
        <authorList>
            <person name="Xu M."/>
            <person name="Jiang T."/>
        </authorList>
    </citation>
    <scope>NUCLEOTIDE SEQUENCE [LARGE SCALE GENOMIC DNA]</scope>
    <source>
        <strain evidence="9 10">SD</strain>
    </source>
</reference>
<evidence type="ECO:0000256" key="4">
    <source>
        <dbReference type="HAMAP-Rule" id="MF_01333"/>
    </source>
</evidence>
<comment type="caution">
    <text evidence="9">The sequence shown here is derived from an EMBL/GenBank/DDBJ whole genome shotgun (WGS) entry which is preliminary data.</text>
</comment>
<evidence type="ECO:0000256" key="5">
    <source>
        <dbReference type="RuleBase" id="RU003930"/>
    </source>
</evidence>
<accession>A0ABU4VM50</accession>
<dbReference type="GO" id="GO:0005840">
    <property type="term" value="C:ribosome"/>
    <property type="evidence" value="ECO:0007669"/>
    <property type="project" value="UniProtKB-KW"/>
</dbReference>
<dbReference type="InterPro" id="IPR022803">
    <property type="entry name" value="Ribosomal_uL5_dom_sf"/>
</dbReference>
<dbReference type="HAMAP" id="MF_01333_B">
    <property type="entry name" value="Ribosomal_uL5_B"/>
    <property type="match status" value="1"/>
</dbReference>
<dbReference type="InterPro" id="IPR031309">
    <property type="entry name" value="Ribosomal_uL5_C"/>
</dbReference>
<keyword evidence="10" id="KW-1185">Reference proteome</keyword>
<evidence type="ECO:0000256" key="1">
    <source>
        <dbReference type="ARBA" id="ARBA00008553"/>
    </source>
</evidence>
<evidence type="ECO:0000259" key="8">
    <source>
        <dbReference type="Pfam" id="PF00673"/>
    </source>
</evidence>
<comment type="function">
    <text evidence="4">This is 1 of the proteins that bind and probably mediate the attachment of the 5S RNA into the large ribosomal subunit, where it forms part of the central protuberance. In the 70S ribosome it contacts protein S13 of the 30S subunit (bridge B1b), connecting the 2 subunits; this bridge is implicated in subunit movement. Contacts the P site tRNA; the 5S rRNA and some of its associated proteins might help stabilize positioning of ribosome-bound tRNAs.</text>
</comment>
<feature type="domain" description="Large ribosomal subunit protein uL5 N-terminal" evidence="7">
    <location>
        <begin position="30"/>
        <end position="85"/>
    </location>
</feature>
<evidence type="ECO:0000256" key="6">
    <source>
        <dbReference type="SAM" id="MobiDB-lite"/>
    </source>
</evidence>
<comment type="subunit">
    <text evidence="4">Part of the 50S ribosomal subunit; part of the 5S rRNA/L5/L18/L25 subcomplex. Contacts the 5S rRNA and the P site tRNA. Forms a bridge to the 30S subunit in the 70S ribosome.</text>
</comment>
<dbReference type="Pfam" id="PF00281">
    <property type="entry name" value="Ribosomal_L5"/>
    <property type="match status" value="1"/>
</dbReference>
<evidence type="ECO:0000256" key="2">
    <source>
        <dbReference type="ARBA" id="ARBA00022980"/>
    </source>
</evidence>
<dbReference type="EMBL" id="JAXAVX010000009">
    <property type="protein sequence ID" value="MDX8152902.1"/>
    <property type="molecule type" value="Genomic_DNA"/>
</dbReference>
<dbReference type="Gene3D" id="3.30.1440.10">
    <property type="match status" value="1"/>
</dbReference>
<proteinExistence type="inferred from homology"/>
<protein>
    <recommendedName>
        <fullName evidence="4">Large ribosomal subunit protein uL5</fullName>
    </recommendedName>
</protein>
<dbReference type="InterPro" id="IPR020930">
    <property type="entry name" value="Ribosomal_uL5_bac-type"/>
</dbReference>
<dbReference type="Pfam" id="PF00673">
    <property type="entry name" value="Ribosomal_L5_C"/>
    <property type="match status" value="1"/>
</dbReference>
<evidence type="ECO:0000313" key="9">
    <source>
        <dbReference type="EMBL" id="MDX8152902.1"/>
    </source>
</evidence>
<keyword evidence="3 4" id="KW-0687">Ribonucleoprotein</keyword>